<dbReference type="EMBL" id="CP019384">
    <property type="protein sequence ID" value="QAT16329.1"/>
    <property type="molecule type" value="Genomic_DNA"/>
</dbReference>
<dbReference type="InterPro" id="IPR002869">
    <property type="entry name" value="Pyrv_flavodox_OxRed_cen"/>
</dbReference>
<proteinExistence type="predicted"/>
<sequence length="182" mass="19991">MKEIRIHARAGQGAITTAGILGYAYFLKGQFPYAFPHFGAARMGAPMNAFVRIDDKPVRLRSQVYEPDYLIVVDATLMRGYNCYVGFKDDGVAVVNERDGVEIPKPKGKQKLFIVPGNKISMDIMGKALLGNTVLLGAYAAATGQLTLDDLTKAIRERFGGKGQKVVDMNVEALRRGFDFVK</sequence>
<feature type="domain" description="Pyruvate/ketoisovalerate oxidoreductase catalytic" evidence="2">
    <location>
        <begin position="10"/>
        <end position="179"/>
    </location>
</feature>
<protein>
    <submittedName>
        <fullName evidence="3">Pyruvate:ferredoxin oxidoreductase, gamma subunit</fullName>
        <ecNumber evidence="3">1.2.7.1</ecNumber>
    </submittedName>
</protein>
<reference evidence="3 4" key="1">
    <citation type="submission" date="2017-01" db="EMBL/GenBank/DDBJ databases">
        <title>First insights into the biology of 'candidatus Vampirococcus archaeovorus'.</title>
        <authorList>
            <person name="Kizina J."/>
            <person name="Jordan S."/>
            <person name="Stueber K."/>
            <person name="Reinhardt R."/>
            <person name="Harder J."/>
        </authorList>
    </citation>
    <scope>NUCLEOTIDE SEQUENCE [LARGE SCALE GENOMIC DNA]</scope>
    <source>
        <strain evidence="3 4">LiM</strain>
    </source>
</reference>
<organism evidence="3 4">
    <name type="scientific">Velamenicoccus archaeovorus</name>
    <dbReference type="NCBI Taxonomy" id="1930593"/>
    <lineage>
        <taxon>Bacteria</taxon>
        <taxon>Pseudomonadati</taxon>
        <taxon>Candidatus Omnitrophota</taxon>
        <taxon>Candidatus Velamenicoccus</taxon>
    </lineage>
</organism>
<dbReference type="OrthoDB" id="9794954at2"/>
<dbReference type="RefSeq" id="WP_128698964.1">
    <property type="nucleotide sequence ID" value="NZ_CP019384.1"/>
</dbReference>
<keyword evidence="3" id="KW-0670">Pyruvate</keyword>
<dbReference type="PANTHER" id="PTHR43366">
    <property type="entry name" value="PYRUVATE SYNTHASE SUBUNIT PORC"/>
    <property type="match status" value="1"/>
</dbReference>
<dbReference type="NCBIfam" id="TIGR02175">
    <property type="entry name" value="PorC_KorC"/>
    <property type="match status" value="1"/>
</dbReference>
<dbReference type="AlphaFoldDB" id="A0A410P2C4"/>
<dbReference type="EC" id="1.2.7.1" evidence="3"/>
<dbReference type="SUPFAM" id="SSF53323">
    <property type="entry name" value="Pyruvate-ferredoxin oxidoreductase, PFOR, domain III"/>
    <property type="match status" value="1"/>
</dbReference>
<dbReference type="InterPro" id="IPR051626">
    <property type="entry name" value="Oxidoreductase_gamma_subunit"/>
</dbReference>
<evidence type="ECO:0000259" key="2">
    <source>
        <dbReference type="Pfam" id="PF01558"/>
    </source>
</evidence>
<keyword evidence="1 3" id="KW-0560">Oxidoreductase</keyword>
<keyword evidence="4" id="KW-1185">Reference proteome</keyword>
<accession>A0A410P2C4</accession>
<evidence type="ECO:0000313" key="4">
    <source>
        <dbReference type="Proteomes" id="UP000287243"/>
    </source>
</evidence>
<evidence type="ECO:0000256" key="1">
    <source>
        <dbReference type="ARBA" id="ARBA00023002"/>
    </source>
</evidence>
<dbReference type="KEGG" id="vai:BU251_00525"/>
<dbReference type="Proteomes" id="UP000287243">
    <property type="component" value="Chromosome"/>
</dbReference>
<dbReference type="Gene3D" id="3.40.920.10">
    <property type="entry name" value="Pyruvate-ferredoxin oxidoreductase, PFOR, domain III"/>
    <property type="match status" value="1"/>
</dbReference>
<dbReference type="GO" id="GO:0019164">
    <property type="term" value="F:pyruvate synthase activity"/>
    <property type="evidence" value="ECO:0007669"/>
    <property type="project" value="UniProtKB-EC"/>
</dbReference>
<gene>
    <name evidence="3" type="ORF">BU251_00525</name>
</gene>
<dbReference type="PANTHER" id="PTHR43366:SF1">
    <property type="entry name" value="PYRUVATE SYNTHASE SUBUNIT PORC"/>
    <property type="match status" value="1"/>
</dbReference>
<evidence type="ECO:0000313" key="3">
    <source>
        <dbReference type="EMBL" id="QAT16329.1"/>
    </source>
</evidence>
<dbReference type="Pfam" id="PF01558">
    <property type="entry name" value="POR"/>
    <property type="match status" value="1"/>
</dbReference>
<dbReference type="InterPro" id="IPR019752">
    <property type="entry name" value="Pyrv/ketoisovalerate_OxRed_cat"/>
</dbReference>
<name>A0A410P2C4_VELA1</name>
<dbReference type="InterPro" id="IPR011894">
    <property type="entry name" value="PorC_KorC"/>
</dbReference>